<proteinExistence type="predicted"/>
<keyword evidence="1" id="KW-1133">Transmembrane helix</keyword>
<evidence type="ECO:0000313" key="3">
    <source>
        <dbReference type="Proteomes" id="UP000316598"/>
    </source>
</evidence>
<feature type="transmembrane region" description="Helical" evidence="1">
    <location>
        <begin position="70"/>
        <end position="92"/>
    </location>
</feature>
<feature type="transmembrane region" description="Helical" evidence="1">
    <location>
        <begin position="245"/>
        <end position="267"/>
    </location>
</feature>
<comment type="caution">
    <text evidence="2">The sequence shown here is derived from an EMBL/GenBank/DDBJ whole genome shotgun (WGS) entry which is preliminary data.</text>
</comment>
<keyword evidence="1" id="KW-0472">Membrane</keyword>
<reference evidence="2 3" key="1">
    <citation type="submission" date="2019-02" db="EMBL/GenBank/DDBJ databases">
        <title>Deep-cultivation of Planctomycetes and their phenomic and genomic characterization uncovers novel biology.</title>
        <authorList>
            <person name="Wiegand S."/>
            <person name="Jogler M."/>
            <person name="Boedeker C."/>
            <person name="Pinto D."/>
            <person name="Vollmers J."/>
            <person name="Rivas-Marin E."/>
            <person name="Kohn T."/>
            <person name="Peeters S.H."/>
            <person name="Heuer A."/>
            <person name="Rast P."/>
            <person name="Oberbeckmann S."/>
            <person name="Bunk B."/>
            <person name="Jeske O."/>
            <person name="Meyerdierks A."/>
            <person name="Storesund J.E."/>
            <person name="Kallscheuer N."/>
            <person name="Luecker S."/>
            <person name="Lage O.M."/>
            <person name="Pohl T."/>
            <person name="Merkel B.J."/>
            <person name="Hornburger P."/>
            <person name="Mueller R.-W."/>
            <person name="Bruemmer F."/>
            <person name="Labrenz M."/>
            <person name="Spormann A.M."/>
            <person name="Op Den Camp H."/>
            <person name="Overmann J."/>
            <person name="Amann R."/>
            <person name="Jetten M.S.M."/>
            <person name="Mascher T."/>
            <person name="Medema M.H."/>
            <person name="Devos D.P."/>
            <person name="Kaster A.-K."/>
            <person name="Ovreas L."/>
            <person name="Rohde M."/>
            <person name="Galperin M.Y."/>
            <person name="Jogler C."/>
        </authorList>
    </citation>
    <scope>NUCLEOTIDE SEQUENCE [LARGE SCALE GENOMIC DNA]</scope>
    <source>
        <strain evidence="2 3">Pla22</strain>
    </source>
</reference>
<organism evidence="2 3">
    <name type="scientific">Rubripirellula amarantea</name>
    <dbReference type="NCBI Taxonomy" id="2527999"/>
    <lineage>
        <taxon>Bacteria</taxon>
        <taxon>Pseudomonadati</taxon>
        <taxon>Planctomycetota</taxon>
        <taxon>Planctomycetia</taxon>
        <taxon>Pirellulales</taxon>
        <taxon>Pirellulaceae</taxon>
        <taxon>Rubripirellula</taxon>
    </lineage>
</organism>
<evidence type="ECO:0000256" key="1">
    <source>
        <dbReference type="SAM" id="Phobius"/>
    </source>
</evidence>
<protein>
    <recommendedName>
        <fullName evidence="4">Ferric reductase like transmembrane component</fullName>
    </recommendedName>
</protein>
<accession>A0A5C5WWZ2</accession>
<dbReference type="EMBL" id="SJPI01000001">
    <property type="protein sequence ID" value="TWT54382.1"/>
    <property type="molecule type" value="Genomic_DNA"/>
</dbReference>
<evidence type="ECO:0008006" key="4">
    <source>
        <dbReference type="Google" id="ProtNLM"/>
    </source>
</evidence>
<dbReference type="AlphaFoldDB" id="A0A5C5WWZ2"/>
<name>A0A5C5WWZ2_9BACT</name>
<keyword evidence="3" id="KW-1185">Reference proteome</keyword>
<feature type="transmembrane region" description="Helical" evidence="1">
    <location>
        <begin position="12"/>
        <end position="31"/>
    </location>
</feature>
<feature type="transmembrane region" description="Helical" evidence="1">
    <location>
        <begin position="104"/>
        <end position="121"/>
    </location>
</feature>
<sequence length="273" mass="31089">MRKLSFRQRRNYAVATTLLAVLLFAGITWVIRSRLGHASIFTGATLLVCLLGLVLIGVRRRLPILPLGNVSTWTQVHLYTGFFSSAIYWLHVPNLIGDGFFECALSLFFLIVTLSGFYGIYASRTLPKRLTSVQGQHRFDRVSWHRDQISTTARGLLDELGETSAIRVLGNFYTKYLHPFFNSRPSLTYVLVPTGVRRRRLLSGLRELDRYMETEGRSTSGKLAALVRRRDDLDYQFALQLRLRLWVVVHSFLSIVLVVAAIAHTIISLRYLG</sequence>
<evidence type="ECO:0000313" key="2">
    <source>
        <dbReference type="EMBL" id="TWT54382.1"/>
    </source>
</evidence>
<feature type="transmembrane region" description="Helical" evidence="1">
    <location>
        <begin position="37"/>
        <end position="58"/>
    </location>
</feature>
<dbReference type="OrthoDB" id="8480418at2"/>
<dbReference type="Proteomes" id="UP000316598">
    <property type="component" value="Unassembled WGS sequence"/>
</dbReference>
<keyword evidence="1" id="KW-0812">Transmembrane</keyword>
<gene>
    <name evidence="2" type="ORF">Pla22_20290</name>
</gene>
<dbReference type="RefSeq" id="WP_146514435.1">
    <property type="nucleotide sequence ID" value="NZ_SJPI01000001.1"/>
</dbReference>